<keyword evidence="2" id="KW-1185">Reference proteome</keyword>
<evidence type="ECO:0000313" key="2">
    <source>
        <dbReference type="Proteomes" id="UP000032360"/>
    </source>
</evidence>
<reference evidence="1 2" key="1">
    <citation type="submission" date="2015-01" db="EMBL/GenBank/DDBJ databases">
        <title>Draft genome of the acidophilic iron oxidizer Acidithrix ferrooxidans strain Py-F3.</title>
        <authorList>
            <person name="Poehlein A."/>
            <person name="Eisen S."/>
            <person name="Schloemann M."/>
            <person name="Johnson B.D."/>
            <person name="Daniel R."/>
            <person name="Muehling M."/>
        </authorList>
    </citation>
    <scope>NUCLEOTIDE SEQUENCE [LARGE SCALE GENOMIC DNA]</scope>
    <source>
        <strain evidence="1 2">Py-F3</strain>
    </source>
</reference>
<name>A0A0D8HF76_9ACTN</name>
<accession>A0A0D8HF76</accession>
<proteinExistence type="predicted"/>
<gene>
    <name evidence="1" type="ORF">AXFE_27190</name>
</gene>
<dbReference type="AlphaFoldDB" id="A0A0D8HF76"/>
<protein>
    <submittedName>
        <fullName evidence="1">Uncharacterized protein</fullName>
    </submittedName>
</protein>
<sequence length="35" mass="3917">MLLKEDSFISNVQLDGAMALSCVGESRLSFHEFLE</sequence>
<evidence type="ECO:0000313" key="1">
    <source>
        <dbReference type="EMBL" id="KJF16437.1"/>
    </source>
</evidence>
<organism evidence="1 2">
    <name type="scientific">Acidithrix ferrooxidans</name>
    <dbReference type="NCBI Taxonomy" id="1280514"/>
    <lineage>
        <taxon>Bacteria</taxon>
        <taxon>Bacillati</taxon>
        <taxon>Actinomycetota</taxon>
        <taxon>Acidimicrobiia</taxon>
        <taxon>Acidimicrobiales</taxon>
        <taxon>Acidimicrobiaceae</taxon>
        <taxon>Acidithrix</taxon>
    </lineage>
</organism>
<dbReference type="STRING" id="1280514.AXFE_27190"/>
<comment type="caution">
    <text evidence="1">The sequence shown here is derived from an EMBL/GenBank/DDBJ whole genome shotgun (WGS) entry which is preliminary data.</text>
</comment>
<dbReference type="Proteomes" id="UP000032360">
    <property type="component" value="Unassembled WGS sequence"/>
</dbReference>
<dbReference type="EMBL" id="JXYS01000083">
    <property type="protein sequence ID" value="KJF16437.1"/>
    <property type="molecule type" value="Genomic_DNA"/>
</dbReference>